<dbReference type="Proteomes" id="UP000602745">
    <property type="component" value="Unassembled WGS sequence"/>
</dbReference>
<organism evidence="1 2">
    <name type="scientific">Agaricicola taiwanensis</name>
    <dbReference type="NCBI Taxonomy" id="591372"/>
    <lineage>
        <taxon>Bacteria</taxon>
        <taxon>Pseudomonadati</taxon>
        <taxon>Pseudomonadota</taxon>
        <taxon>Alphaproteobacteria</taxon>
        <taxon>Rhodobacterales</taxon>
        <taxon>Paracoccaceae</taxon>
        <taxon>Agaricicola</taxon>
    </lineage>
</organism>
<proteinExistence type="predicted"/>
<evidence type="ECO:0000313" key="2">
    <source>
        <dbReference type="Proteomes" id="UP000602745"/>
    </source>
</evidence>
<evidence type="ECO:0000313" key="1">
    <source>
        <dbReference type="EMBL" id="GGE41031.1"/>
    </source>
</evidence>
<comment type="caution">
    <text evidence="1">The sequence shown here is derived from an EMBL/GenBank/DDBJ whole genome shotgun (WGS) entry which is preliminary data.</text>
</comment>
<protein>
    <submittedName>
        <fullName evidence="1">Uncharacterized protein</fullName>
    </submittedName>
</protein>
<gene>
    <name evidence="1" type="ORF">GCM10007276_18020</name>
</gene>
<reference evidence="1" key="2">
    <citation type="submission" date="2020-09" db="EMBL/GenBank/DDBJ databases">
        <authorList>
            <person name="Sun Q."/>
            <person name="Sedlacek I."/>
        </authorList>
    </citation>
    <scope>NUCLEOTIDE SEQUENCE</scope>
    <source>
        <strain evidence="1">CCM 7684</strain>
    </source>
</reference>
<dbReference type="EMBL" id="BMCP01000002">
    <property type="protein sequence ID" value="GGE41031.1"/>
    <property type="molecule type" value="Genomic_DNA"/>
</dbReference>
<name>A0A8J2VUN5_9RHOB</name>
<keyword evidence="2" id="KW-1185">Reference proteome</keyword>
<dbReference type="AlphaFoldDB" id="A0A8J2VUN5"/>
<reference evidence="1" key="1">
    <citation type="journal article" date="2014" name="Int. J. Syst. Evol. Microbiol.">
        <title>Complete genome sequence of Corynebacterium casei LMG S-19264T (=DSM 44701T), isolated from a smear-ripened cheese.</title>
        <authorList>
            <consortium name="US DOE Joint Genome Institute (JGI-PGF)"/>
            <person name="Walter F."/>
            <person name="Albersmeier A."/>
            <person name="Kalinowski J."/>
            <person name="Ruckert C."/>
        </authorList>
    </citation>
    <scope>NUCLEOTIDE SEQUENCE</scope>
    <source>
        <strain evidence="1">CCM 7684</strain>
    </source>
</reference>
<sequence>MAAAAIGDQACRRHSLLDLSQGIFGSFKEMGSSRRELDRARRPIQQPRAQSLFELANLGAEMWLGHSEFLGSASEVKLFRDGGEDSEIARSDRLIHTHTWINKCR</sequence>
<accession>A0A8J2VUN5</accession>